<keyword evidence="1" id="KW-0378">Hydrolase</keyword>
<keyword evidence="7" id="KW-1185">Reference proteome</keyword>
<dbReference type="GO" id="GO:0005524">
    <property type="term" value="F:ATP binding"/>
    <property type="evidence" value="ECO:0007669"/>
    <property type="project" value="InterPro"/>
</dbReference>
<dbReference type="InterPro" id="IPR027417">
    <property type="entry name" value="P-loop_NTPase"/>
</dbReference>
<organism evidence="6 7">
    <name type="scientific">Pseudogracilibacillus auburnensis</name>
    <dbReference type="NCBI Taxonomy" id="1494959"/>
    <lineage>
        <taxon>Bacteria</taxon>
        <taxon>Bacillati</taxon>
        <taxon>Bacillota</taxon>
        <taxon>Bacilli</taxon>
        <taxon>Bacillales</taxon>
        <taxon>Bacillaceae</taxon>
        <taxon>Pseudogracilibacillus</taxon>
    </lineage>
</organism>
<dbReference type="Gene3D" id="3.40.50.300">
    <property type="entry name" value="P-loop containing nucleotide triphosphate hydrolases"/>
    <property type="match status" value="1"/>
</dbReference>
<dbReference type="InterPro" id="IPR000330">
    <property type="entry name" value="SNF2_N"/>
</dbReference>
<dbReference type="Pfam" id="PF00271">
    <property type="entry name" value="Helicase_C"/>
    <property type="match status" value="1"/>
</dbReference>
<dbReference type="GO" id="GO:0008270">
    <property type="term" value="F:zinc ion binding"/>
    <property type="evidence" value="ECO:0007669"/>
    <property type="project" value="UniProtKB-KW"/>
</dbReference>
<dbReference type="InterPro" id="IPR049730">
    <property type="entry name" value="SNF2/RAD54-like_C"/>
</dbReference>
<keyword evidence="2" id="KW-0862">Zinc</keyword>
<protein>
    <submittedName>
        <fullName evidence="6">SNF2 family DNA or RNA helicase</fullName>
    </submittedName>
</protein>
<evidence type="ECO:0000259" key="4">
    <source>
        <dbReference type="PROSITE" id="PS51192"/>
    </source>
</evidence>
<dbReference type="PANTHER" id="PTHR10799">
    <property type="entry name" value="SNF2/RAD54 HELICASE FAMILY"/>
    <property type="match status" value="1"/>
</dbReference>
<evidence type="ECO:0000256" key="2">
    <source>
        <dbReference type="PROSITE-ProRule" id="PRU00325"/>
    </source>
</evidence>
<evidence type="ECO:0000259" key="5">
    <source>
        <dbReference type="PROSITE" id="PS51194"/>
    </source>
</evidence>
<evidence type="ECO:0000259" key="3">
    <source>
        <dbReference type="PROSITE" id="PS50966"/>
    </source>
</evidence>
<dbReference type="RefSeq" id="WP_110395086.1">
    <property type="nucleotide sequence ID" value="NZ_JBHUHB010000001.1"/>
</dbReference>
<feature type="domain" description="Helicase C-terminal" evidence="5">
    <location>
        <begin position="880"/>
        <end position="1037"/>
    </location>
</feature>
<dbReference type="InterPro" id="IPR038718">
    <property type="entry name" value="SNF2-like_sf"/>
</dbReference>
<dbReference type="OrthoDB" id="9760715at2"/>
<dbReference type="Gene3D" id="3.40.50.10810">
    <property type="entry name" value="Tandem AAA-ATPase domain"/>
    <property type="match status" value="1"/>
</dbReference>
<dbReference type="SUPFAM" id="SSF52540">
    <property type="entry name" value="P-loop containing nucleoside triphosphate hydrolases"/>
    <property type="match status" value="2"/>
</dbReference>
<dbReference type="FunFam" id="3.40.50.300:FF:000533">
    <property type="entry name" value="Helicase, Snf2 family"/>
    <property type="match status" value="1"/>
</dbReference>
<dbReference type="Pfam" id="PF08455">
    <property type="entry name" value="SNF2_assoc"/>
    <property type="match status" value="1"/>
</dbReference>
<proteinExistence type="predicted"/>
<dbReference type="AlphaFoldDB" id="A0A2V3W2Y1"/>
<dbReference type="EMBL" id="QJJQ01000005">
    <property type="protein sequence ID" value="PXW87498.1"/>
    <property type="molecule type" value="Genomic_DNA"/>
</dbReference>
<dbReference type="InterPro" id="IPR007527">
    <property type="entry name" value="Znf_SWIM"/>
</dbReference>
<dbReference type="PROSITE" id="PS51194">
    <property type="entry name" value="HELICASE_CTER"/>
    <property type="match status" value="1"/>
</dbReference>
<name>A0A2V3W2Y1_9BACI</name>
<gene>
    <name evidence="6" type="ORF">DFR56_105140</name>
</gene>
<reference evidence="6 7" key="1">
    <citation type="submission" date="2018-05" db="EMBL/GenBank/DDBJ databases">
        <title>Genomic Encyclopedia of Type Strains, Phase IV (KMG-IV): sequencing the most valuable type-strain genomes for metagenomic binning, comparative biology and taxonomic classification.</title>
        <authorList>
            <person name="Goeker M."/>
        </authorList>
    </citation>
    <scope>NUCLEOTIDE SEQUENCE [LARGE SCALE GENOMIC DNA]</scope>
    <source>
        <strain evidence="6 7">DSM 28556</strain>
    </source>
</reference>
<evidence type="ECO:0000313" key="7">
    <source>
        <dbReference type="Proteomes" id="UP000247978"/>
    </source>
</evidence>
<keyword evidence="6" id="KW-0347">Helicase</keyword>
<dbReference type="Pfam" id="PF04434">
    <property type="entry name" value="SWIM"/>
    <property type="match status" value="1"/>
</dbReference>
<accession>A0A2V3W2Y1</accession>
<dbReference type="CDD" id="cd18793">
    <property type="entry name" value="SF2_C_SNF"/>
    <property type="match status" value="1"/>
</dbReference>
<dbReference type="InterPro" id="IPR001650">
    <property type="entry name" value="Helicase_C-like"/>
</dbReference>
<feature type="domain" description="Helicase ATP-binding" evidence="4">
    <location>
        <begin position="612"/>
        <end position="770"/>
    </location>
</feature>
<dbReference type="Pfam" id="PF00176">
    <property type="entry name" value="SNF2-rel_dom"/>
    <property type="match status" value="1"/>
</dbReference>
<dbReference type="GO" id="GO:0016787">
    <property type="term" value="F:hydrolase activity"/>
    <property type="evidence" value="ECO:0007669"/>
    <property type="project" value="UniProtKB-KW"/>
</dbReference>
<dbReference type="SMART" id="SM00487">
    <property type="entry name" value="DEXDc"/>
    <property type="match status" value="1"/>
</dbReference>
<keyword evidence="2" id="KW-0479">Metal-binding</keyword>
<keyword evidence="6" id="KW-0067">ATP-binding</keyword>
<dbReference type="PROSITE" id="PS50966">
    <property type="entry name" value="ZF_SWIM"/>
    <property type="match status" value="1"/>
</dbReference>
<dbReference type="InterPro" id="IPR013663">
    <property type="entry name" value="Helicase_SWF/SNF/SWI_bac"/>
</dbReference>
<dbReference type="Proteomes" id="UP000247978">
    <property type="component" value="Unassembled WGS sequence"/>
</dbReference>
<keyword evidence="2" id="KW-0863">Zinc-finger</keyword>
<keyword evidence="6" id="KW-0547">Nucleotide-binding</keyword>
<dbReference type="InterPro" id="IPR014001">
    <property type="entry name" value="Helicase_ATP-bd"/>
</dbReference>
<comment type="caution">
    <text evidence="6">The sequence shown here is derived from an EMBL/GenBank/DDBJ whole genome shotgun (WGS) entry which is preliminary data.</text>
</comment>
<evidence type="ECO:0000313" key="6">
    <source>
        <dbReference type="EMBL" id="PXW87498.1"/>
    </source>
</evidence>
<dbReference type="PROSITE" id="PS51192">
    <property type="entry name" value="HELICASE_ATP_BIND_1"/>
    <property type="match status" value="1"/>
</dbReference>
<dbReference type="GO" id="GO:0004386">
    <property type="term" value="F:helicase activity"/>
    <property type="evidence" value="ECO:0007669"/>
    <property type="project" value="UniProtKB-KW"/>
</dbReference>
<feature type="domain" description="SWIM-type" evidence="3">
    <location>
        <begin position="52"/>
        <end position="92"/>
    </location>
</feature>
<evidence type="ECO:0000256" key="1">
    <source>
        <dbReference type="ARBA" id="ARBA00022801"/>
    </source>
</evidence>
<sequence length="1047" mass="121805">MKIINRNVIQRLFPLHIYERGLKYYHEDRVRGLSYNRHEEAWFAEVEGTEDYYVDIQFNEINDGKVKTYCECPAFDSYKSCKHIVAVLLKISDQRVPNRFDEKITTQFLDGILSSQRSTHFEMEKIPMMVEYYVKLEHNNKIWLELKTGVEHRYVIRNVREFLEHVLNNEAHFFTNRFSFDPELHYFLQQDIQILEMLQSFIQTGDIFTDRGYYSENAYDKRLFLVPPIAFFQLIELLKERSTTVEIGKSFYQGMEIVKDALPFDFKVAHDDKKELVLQVEGFKEIKYFTPYKMIFSAGVFYFPNDDQLKVMNQIKRFGVASQELPISTETADLFFSEVLPVLKKVSHVEISDQVTDEIIELPLRAKMYLQKNEEAILGKLSYHYGTYEIDPFAKRKEKDVIIIRDVETEQLIMNLIEHSNFHYNGKELYIKMTNDEEVYDFLYHILPILDQHVELFLTSEIQSLIVETEPTPSTTVNVQTGTNLLEIGFDISGVDDDEVKAMIQAVIEKKRFYRLNSGALVSLEGDEYRSMQRFFDDLHIKGKDVQDGNVTVPVYRGAQIDELIETKKSYDPSFRKLLHQLKSPDEQVFDIPENLQASLRQYQEIGYQWFKSLSEYHLGGILADDMGLGKTLQTITYLLSEPSDKLHLVIVPSSVIYNWRNECQKFAPDLKVAVITGSPEEREQLMNQAKEANVWITSYGTVRQDVNYYKEMKFQTLILDEAQYIKNYATKTSKAIREIVAEKRFALSGTPIENSLDELWAIFQVILPGLMPGQKEFRQLGPGKIASLTRPFILRRLKEEVLTELPEKIETVHVSELTKEQKELYVGYLQELQEVTSASIAANNFQQNRMKILAGLTRLRQLCCHPSLFIENYEGKSGKLDELMESVQTMIENGKRMLIFSQFTSMHDLIINELEKLNIDYFYLHGQTPSKDRVEMSEAFNNGEKNVFLISLRAGGTGLNLTGADTVILYDLWWNPAVEDQAAGRAHRFGQKNVVQVIRYITEGTIEEKIYQLQQRKRELIDQVIKPGETMLSSLSEDDVRELLSI</sequence>
<dbReference type="SMART" id="SM00490">
    <property type="entry name" value="HELICc"/>
    <property type="match status" value="1"/>
</dbReference>